<dbReference type="AlphaFoldDB" id="A0A8X6FE82"/>
<sequence>MFGGSWGRNSSSHAIPQSLRGIFGARCHFFYRLFSYSELLLRRSVLPEAVFSFRVEVLMTGKEWWVACTEDDGKGLRPTAMESVARVVRLASEGDGIEELADPEEKSVGMMPKTARFGCYALCRCA</sequence>
<reference evidence="1" key="1">
    <citation type="submission" date="2020-07" db="EMBL/GenBank/DDBJ databases">
        <title>Multicomponent nature underlies the extraordinary mechanical properties of spider dragline silk.</title>
        <authorList>
            <person name="Kono N."/>
            <person name="Nakamura H."/>
            <person name="Mori M."/>
            <person name="Yoshida Y."/>
            <person name="Ohtoshi R."/>
            <person name="Malay A.D."/>
            <person name="Moran D.A.P."/>
            <person name="Tomita M."/>
            <person name="Numata K."/>
            <person name="Arakawa K."/>
        </authorList>
    </citation>
    <scope>NUCLEOTIDE SEQUENCE</scope>
</reference>
<organism evidence="1 2">
    <name type="scientific">Trichonephila clavata</name>
    <name type="common">Joro spider</name>
    <name type="synonym">Nephila clavata</name>
    <dbReference type="NCBI Taxonomy" id="2740835"/>
    <lineage>
        <taxon>Eukaryota</taxon>
        <taxon>Metazoa</taxon>
        <taxon>Ecdysozoa</taxon>
        <taxon>Arthropoda</taxon>
        <taxon>Chelicerata</taxon>
        <taxon>Arachnida</taxon>
        <taxon>Araneae</taxon>
        <taxon>Araneomorphae</taxon>
        <taxon>Entelegynae</taxon>
        <taxon>Araneoidea</taxon>
        <taxon>Nephilidae</taxon>
        <taxon>Trichonephila</taxon>
    </lineage>
</organism>
<evidence type="ECO:0000313" key="2">
    <source>
        <dbReference type="Proteomes" id="UP000887116"/>
    </source>
</evidence>
<keyword evidence="2" id="KW-1185">Reference proteome</keyword>
<protein>
    <submittedName>
        <fullName evidence="1">Uncharacterized protein</fullName>
    </submittedName>
</protein>
<accession>A0A8X6FE82</accession>
<evidence type="ECO:0000313" key="1">
    <source>
        <dbReference type="EMBL" id="GFQ77828.1"/>
    </source>
</evidence>
<name>A0A8X6FE82_TRICU</name>
<proteinExistence type="predicted"/>
<dbReference type="EMBL" id="BMAO01031814">
    <property type="protein sequence ID" value="GFQ77828.1"/>
    <property type="molecule type" value="Genomic_DNA"/>
</dbReference>
<comment type="caution">
    <text evidence="1">The sequence shown here is derived from an EMBL/GenBank/DDBJ whole genome shotgun (WGS) entry which is preliminary data.</text>
</comment>
<dbReference type="Proteomes" id="UP000887116">
    <property type="component" value="Unassembled WGS sequence"/>
</dbReference>
<gene>
    <name evidence="1" type="ORF">TNCT_711631</name>
</gene>